<dbReference type="Proteomes" id="UP000814074">
    <property type="component" value="Unassembled WGS sequence"/>
</dbReference>
<dbReference type="EMBL" id="WKDU01000064">
    <property type="protein sequence ID" value="MCF5156451.1"/>
    <property type="molecule type" value="Genomic_DNA"/>
</dbReference>
<proteinExistence type="predicted"/>
<reference evidence="1 2" key="1">
    <citation type="submission" date="2019-11" db="EMBL/GenBank/DDBJ databases">
        <title>Epiphytic Pseudomonas syringae from cherry orchards.</title>
        <authorList>
            <person name="Hulin M.T."/>
        </authorList>
    </citation>
    <scope>NUCLEOTIDE SEQUENCE [LARGE SCALE GENOMIC DNA]</scope>
    <source>
        <strain evidence="1 2">PA-6-3B</strain>
    </source>
</reference>
<protein>
    <submittedName>
        <fullName evidence="1">Uncharacterized protein</fullName>
    </submittedName>
</protein>
<sequence>MSSPSQPLDGLKISSRVTLLETGMYIFRYASQPPADKPVCIALQQAPLGKGSIDFFPAEGVSKNMLNKLGDTIVARVKGGVTTVLITEYHMFDDVIDPVDLRIDRIDSSPAIMRAFAVVATSDPELALEASTAPMALELTAHLQHAGEVFSSEGWVGAPDSEEFIEAFAIGWPDKPAGADLLYTCMVAGSGPSRNVSSGTVVGIRGEGLPLICAGFSLVGPRRKHYELSGHIVFGNAEPQRLIADQMMHGPTGNEPLVALHIAITPVTKMNADRSKSPWENSAYQQKISVASQLA</sequence>
<evidence type="ECO:0000313" key="1">
    <source>
        <dbReference type="EMBL" id="MCF5156451.1"/>
    </source>
</evidence>
<accession>A0ABS9FYI1</accession>
<keyword evidence="2" id="KW-1185">Reference proteome</keyword>
<comment type="caution">
    <text evidence="1">The sequence shown here is derived from an EMBL/GenBank/DDBJ whole genome shotgun (WGS) entry which is preliminary data.</text>
</comment>
<organism evidence="1 2">
    <name type="scientific">Pseudomonas lactis</name>
    <dbReference type="NCBI Taxonomy" id="1615674"/>
    <lineage>
        <taxon>Bacteria</taxon>
        <taxon>Pseudomonadati</taxon>
        <taxon>Pseudomonadota</taxon>
        <taxon>Gammaproteobacteria</taxon>
        <taxon>Pseudomonadales</taxon>
        <taxon>Pseudomonadaceae</taxon>
        <taxon>Pseudomonas</taxon>
    </lineage>
</organism>
<gene>
    <name evidence="1" type="ORF">GIW47_28070</name>
</gene>
<name>A0ABS9FYI1_9PSED</name>
<evidence type="ECO:0000313" key="2">
    <source>
        <dbReference type="Proteomes" id="UP000814074"/>
    </source>
</evidence>